<dbReference type="InterPro" id="IPR051786">
    <property type="entry name" value="ASN_synthetase/amidase"/>
</dbReference>
<dbReference type="SUPFAM" id="SSF52402">
    <property type="entry name" value="Adenine nucleotide alpha hydrolases-like"/>
    <property type="match status" value="1"/>
</dbReference>
<dbReference type="Gene3D" id="3.60.20.10">
    <property type="entry name" value="Glutamine Phosphoribosylpyrophosphate, subunit 1, domain 1"/>
    <property type="match status" value="1"/>
</dbReference>
<comment type="pathway">
    <text evidence="1">Amino-acid biosynthesis; L-asparagine biosynthesis; L-asparagine from L-aspartate (L-Gln route): step 1/1.</text>
</comment>
<name>A0AA42CHB2_9PROT</name>
<dbReference type="InterPro" id="IPR033738">
    <property type="entry name" value="AsnB_N"/>
</dbReference>
<evidence type="ECO:0000256" key="3">
    <source>
        <dbReference type="ARBA" id="ARBA00012737"/>
    </source>
</evidence>
<evidence type="ECO:0000256" key="6">
    <source>
        <dbReference type="ARBA" id="ARBA00022962"/>
    </source>
</evidence>
<dbReference type="EMBL" id="JAPDNT010000005">
    <property type="protein sequence ID" value="MCW3474797.1"/>
    <property type="molecule type" value="Genomic_DNA"/>
</dbReference>
<dbReference type="EC" id="6.3.5.4" evidence="3"/>
<dbReference type="Pfam" id="PF00733">
    <property type="entry name" value="Asn_synthase"/>
    <property type="match status" value="1"/>
</dbReference>
<feature type="active site" description="For GATase activity" evidence="8">
    <location>
        <position position="2"/>
    </location>
</feature>
<dbReference type="InterPro" id="IPR029055">
    <property type="entry name" value="Ntn_hydrolases_N"/>
</dbReference>
<proteinExistence type="inferred from homology"/>
<evidence type="ECO:0000256" key="4">
    <source>
        <dbReference type="ARBA" id="ARBA00022741"/>
    </source>
</evidence>
<evidence type="ECO:0000256" key="7">
    <source>
        <dbReference type="ARBA" id="ARBA00048741"/>
    </source>
</evidence>
<evidence type="ECO:0000256" key="8">
    <source>
        <dbReference type="PIRSR" id="PIRSR001589-1"/>
    </source>
</evidence>
<evidence type="ECO:0000313" key="13">
    <source>
        <dbReference type="Proteomes" id="UP001165679"/>
    </source>
</evidence>
<keyword evidence="13" id="KW-1185">Reference proteome</keyword>
<evidence type="ECO:0000256" key="10">
    <source>
        <dbReference type="PIRSR" id="PIRSR001589-3"/>
    </source>
</evidence>
<keyword evidence="4 9" id="KW-0547">Nucleotide-binding</keyword>
<comment type="caution">
    <text evidence="12">The sequence shown here is derived from an EMBL/GenBank/DDBJ whole genome shotgun (WGS) entry which is preliminary data.</text>
</comment>
<evidence type="ECO:0000313" key="12">
    <source>
        <dbReference type="EMBL" id="MCW3474797.1"/>
    </source>
</evidence>
<dbReference type="NCBIfam" id="TIGR01536">
    <property type="entry name" value="asn_synth_AEB"/>
    <property type="match status" value="1"/>
</dbReference>
<comment type="catalytic activity">
    <reaction evidence="7">
        <text>L-aspartate + L-glutamine + ATP + H2O = L-asparagine + L-glutamate + AMP + diphosphate + H(+)</text>
        <dbReference type="Rhea" id="RHEA:12228"/>
        <dbReference type="ChEBI" id="CHEBI:15377"/>
        <dbReference type="ChEBI" id="CHEBI:15378"/>
        <dbReference type="ChEBI" id="CHEBI:29985"/>
        <dbReference type="ChEBI" id="CHEBI:29991"/>
        <dbReference type="ChEBI" id="CHEBI:30616"/>
        <dbReference type="ChEBI" id="CHEBI:33019"/>
        <dbReference type="ChEBI" id="CHEBI:58048"/>
        <dbReference type="ChEBI" id="CHEBI:58359"/>
        <dbReference type="ChEBI" id="CHEBI:456215"/>
        <dbReference type="EC" id="6.3.5.4"/>
    </reaction>
</comment>
<dbReference type="GO" id="GO:0005829">
    <property type="term" value="C:cytosol"/>
    <property type="evidence" value="ECO:0007669"/>
    <property type="project" value="TreeGrafter"/>
</dbReference>
<dbReference type="InterPro" id="IPR017932">
    <property type="entry name" value="GATase_2_dom"/>
</dbReference>
<evidence type="ECO:0000259" key="11">
    <source>
        <dbReference type="PROSITE" id="PS51278"/>
    </source>
</evidence>
<evidence type="ECO:0000256" key="1">
    <source>
        <dbReference type="ARBA" id="ARBA00005187"/>
    </source>
</evidence>
<feature type="binding site" evidence="9">
    <location>
        <begin position="382"/>
        <end position="383"/>
    </location>
    <ligand>
        <name>ATP</name>
        <dbReference type="ChEBI" id="CHEBI:30616"/>
    </ligand>
</feature>
<reference evidence="12" key="2">
    <citation type="submission" date="2022-10" db="EMBL/GenBank/DDBJ databases">
        <authorList>
            <person name="Trinh H.N."/>
        </authorList>
    </citation>
    <scope>NUCLEOTIDE SEQUENCE</scope>
    <source>
        <strain evidence="12">RN2-1</strain>
    </source>
</reference>
<dbReference type="GO" id="GO:0004066">
    <property type="term" value="F:asparagine synthase (glutamine-hydrolyzing) activity"/>
    <property type="evidence" value="ECO:0007669"/>
    <property type="project" value="UniProtKB-EC"/>
</dbReference>
<dbReference type="PANTHER" id="PTHR43284">
    <property type="entry name" value="ASPARAGINE SYNTHETASE (GLUTAMINE-HYDROLYZING)"/>
    <property type="match status" value="1"/>
</dbReference>
<dbReference type="Proteomes" id="UP001165679">
    <property type="component" value="Unassembled WGS sequence"/>
</dbReference>
<keyword evidence="8" id="KW-0061">Asparagine biosynthesis</keyword>
<dbReference type="AlphaFoldDB" id="A0AA42CHB2"/>
<keyword evidence="12" id="KW-0436">Ligase</keyword>
<reference evidence="12" key="1">
    <citation type="submission" date="2022-09" db="EMBL/GenBank/DDBJ databases">
        <title>Rhodovastum sp. nov. RN2-1 isolated from soil in Seongnam, South Korea.</title>
        <authorList>
            <person name="Le N.T."/>
        </authorList>
    </citation>
    <scope>NUCLEOTIDE SEQUENCE</scope>
    <source>
        <strain evidence="12">RN2-1</strain>
    </source>
</reference>
<dbReference type="InterPro" id="IPR001962">
    <property type="entry name" value="Asn_synthase"/>
</dbReference>
<protein>
    <recommendedName>
        <fullName evidence="3">asparagine synthase (glutamine-hydrolyzing)</fullName>
        <ecNumber evidence="3">6.3.5.4</ecNumber>
    </recommendedName>
</protein>
<keyword evidence="8" id="KW-0028">Amino-acid biosynthesis</keyword>
<dbReference type="GO" id="GO:0005524">
    <property type="term" value="F:ATP binding"/>
    <property type="evidence" value="ECO:0007669"/>
    <property type="project" value="UniProtKB-KW"/>
</dbReference>
<dbReference type="RefSeq" id="WP_264713451.1">
    <property type="nucleotide sequence ID" value="NZ_JAPDNT010000005.1"/>
</dbReference>
<feature type="site" description="Important for beta-aspartyl-AMP intermediate formation" evidence="10">
    <location>
        <position position="384"/>
    </location>
</feature>
<gene>
    <name evidence="12" type="primary">asnB</name>
    <name evidence="12" type="ORF">OL599_09390</name>
</gene>
<organism evidence="12 13">
    <name type="scientific">Limobrevibacterium gyesilva</name>
    <dbReference type="NCBI Taxonomy" id="2991712"/>
    <lineage>
        <taxon>Bacteria</taxon>
        <taxon>Pseudomonadati</taxon>
        <taxon>Pseudomonadota</taxon>
        <taxon>Alphaproteobacteria</taxon>
        <taxon>Acetobacterales</taxon>
        <taxon>Acetobacteraceae</taxon>
        <taxon>Limobrevibacterium</taxon>
    </lineage>
</organism>
<evidence type="ECO:0000256" key="2">
    <source>
        <dbReference type="ARBA" id="ARBA00005752"/>
    </source>
</evidence>
<dbReference type="InterPro" id="IPR014729">
    <property type="entry name" value="Rossmann-like_a/b/a_fold"/>
</dbReference>
<sequence>MCGIVGILLAPQAADPRRLAVVEAMADMLRHRGPDGGGLWADSDAGVALGHRRLAIVDLSEAGRQPMRSHDASLVITYNGEIYNFPELRTELESLGHEFHGHSDTEAMLAAFESFGIEAALGRFAGMFALGLWDRKRRVLHLVRDRMGKKPLYVALVEGALLFASELKAFRADPRFRPSVDPAALAAVLRQGWIPDQHCIWSGVFKLPPGTMLSVSPDDLVNTDSLRLRERVRPWWSLAEVAEAGQRNLLALDIAEIESELDSLLRTAVRERMLADVPLGAFLSGGIDSSTVVALMQAQSSRPVRTFTIGFDEAGYDEADAAARVAQHLGTDHTELRVTPAEARAVIPDLPRIWDEPFADESQIPTLLVSQLARQHVTVALSGDGGDEAFGGYARHFMPARFAPVFGLPMPVRRAAASALHVLSPQAMEGLMRALPLPSHLRRTLSSGNLQKFTRVLDADGEQDLYDRLTTLSADSVSLGSILADDAPVPPLPDAISRMIFRDMTGYLPGDILVKLDRATMAVSLEGRCPLLDHRVIEFAWRLPSNLKVRGGKGKWLLRRILRRYVPDALFERPKQGFNVPVGAWLSGPLRDWAADLLDASRLRREGFMDAARVQDCWQEHLTGRRDRGNELWAILMVQAWLDANHVSGIEPPPPELAEAGMPSSAARAGDWRRYA</sequence>
<dbReference type="InterPro" id="IPR006426">
    <property type="entry name" value="Asn_synth_AEB"/>
</dbReference>
<dbReference type="GO" id="GO:0006529">
    <property type="term" value="P:asparagine biosynthetic process"/>
    <property type="evidence" value="ECO:0007669"/>
    <property type="project" value="UniProtKB-KW"/>
</dbReference>
<dbReference type="PROSITE" id="PS51278">
    <property type="entry name" value="GATASE_TYPE_2"/>
    <property type="match status" value="1"/>
</dbReference>
<feature type="binding site" evidence="9">
    <location>
        <position position="309"/>
    </location>
    <ligand>
        <name>ATP</name>
        <dbReference type="ChEBI" id="CHEBI:30616"/>
    </ligand>
</feature>
<feature type="domain" description="Glutamine amidotransferase type-2" evidence="11">
    <location>
        <begin position="2"/>
        <end position="218"/>
    </location>
</feature>
<feature type="binding site" evidence="9">
    <location>
        <position position="104"/>
    </location>
    <ligand>
        <name>L-glutamine</name>
        <dbReference type="ChEBI" id="CHEBI:58359"/>
    </ligand>
</feature>
<comment type="similarity">
    <text evidence="2">Belongs to the asparagine synthetase family.</text>
</comment>
<dbReference type="CDD" id="cd01991">
    <property type="entry name" value="Asn_synthase_B_C"/>
    <property type="match status" value="1"/>
</dbReference>
<dbReference type="PANTHER" id="PTHR43284:SF1">
    <property type="entry name" value="ASPARAGINE SYNTHETASE"/>
    <property type="match status" value="1"/>
</dbReference>
<keyword evidence="5 9" id="KW-0067">ATP-binding</keyword>
<dbReference type="Gene3D" id="3.40.50.620">
    <property type="entry name" value="HUPs"/>
    <property type="match status" value="1"/>
</dbReference>
<accession>A0AA42CHB2</accession>
<dbReference type="Pfam" id="PF13522">
    <property type="entry name" value="GATase_6"/>
    <property type="match status" value="1"/>
</dbReference>
<dbReference type="SUPFAM" id="SSF56235">
    <property type="entry name" value="N-terminal nucleophile aminohydrolases (Ntn hydrolases)"/>
    <property type="match status" value="1"/>
</dbReference>
<evidence type="ECO:0000256" key="5">
    <source>
        <dbReference type="ARBA" id="ARBA00022840"/>
    </source>
</evidence>
<keyword evidence="6 8" id="KW-0315">Glutamine amidotransferase</keyword>
<dbReference type="PIRSF" id="PIRSF001589">
    <property type="entry name" value="Asn_synthetase_glu-h"/>
    <property type="match status" value="1"/>
</dbReference>
<dbReference type="CDD" id="cd00712">
    <property type="entry name" value="AsnB"/>
    <property type="match status" value="1"/>
</dbReference>
<evidence type="ECO:0000256" key="9">
    <source>
        <dbReference type="PIRSR" id="PIRSR001589-2"/>
    </source>
</evidence>